<organism evidence="3 4">
    <name type="scientific">Aplysia californica</name>
    <name type="common">California sea hare</name>
    <dbReference type="NCBI Taxonomy" id="6500"/>
    <lineage>
        <taxon>Eukaryota</taxon>
        <taxon>Metazoa</taxon>
        <taxon>Spiralia</taxon>
        <taxon>Lophotrochozoa</taxon>
        <taxon>Mollusca</taxon>
        <taxon>Gastropoda</taxon>
        <taxon>Heterobranchia</taxon>
        <taxon>Euthyneura</taxon>
        <taxon>Tectipleura</taxon>
        <taxon>Aplysiida</taxon>
        <taxon>Aplysioidea</taxon>
        <taxon>Aplysiidae</taxon>
        <taxon>Aplysia</taxon>
    </lineage>
</organism>
<gene>
    <name evidence="4" type="primary">LOC101856957</name>
</gene>
<dbReference type="PANTHER" id="PTHR35076:SF1">
    <property type="entry name" value="TUBULIN EPSILON AND DELTA COMPLEX PROTEIN 1"/>
    <property type="match status" value="1"/>
</dbReference>
<proteinExistence type="predicted"/>
<keyword evidence="3" id="KW-1185">Reference proteome</keyword>
<reference evidence="4" key="1">
    <citation type="submission" date="2025-08" db="UniProtKB">
        <authorList>
            <consortium name="RefSeq"/>
        </authorList>
    </citation>
    <scope>IDENTIFICATION</scope>
</reference>
<dbReference type="Proteomes" id="UP000694888">
    <property type="component" value="Unplaced"/>
</dbReference>
<evidence type="ECO:0000259" key="2">
    <source>
        <dbReference type="Pfam" id="PF14970"/>
    </source>
</evidence>
<dbReference type="Pfam" id="PF14970">
    <property type="entry name" value="TEDC1"/>
    <property type="match status" value="1"/>
</dbReference>
<evidence type="ECO:0000313" key="4">
    <source>
        <dbReference type="RefSeq" id="XP_005094548.1"/>
    </source>
</evidence>
<evidence type="ECO:0000256" key="1">
    <source>
        <dbReference type="SAM" id="Coils"/>
    </source>
</evidence>
<evidence type="ECO:0000313" key="3">
    <source>
        <dbReference type="Proteomes" id="UP000694888"/>
    </source>
</evidence>
<sequence length="434" mass="49691">MSKSNHVRGVIELFCKVLLENKVSHLRAETLRQAKFNNELAIEPLWELLHDIICYCDGKSPNGKECRVTFNKTAAAVERVKSQLQKWGYLNPGLSQLPVDMSYGSRQLLLASKTPELEKSPPESHRSTVSSKEELQKQLVLCGKLQLSLRRLFAVQQEMAKITRSVHMYTKGVNLQPELDHLTTLEVYLLRHPGAMKHMLEELEQDNEQLKHLLDWKDKEHIFWQWLDSVLDLSIQEGDPQQTLLSLEEEELVYLPVPSTIGRDIDAARTELREAILKHEEDIERMEQIVFRKSQKVSQVEREVTTMLMDRDLVQLSSRLASCGIGPTLSAGASTLLAEESQQEQSAEEEAAPLSSSRFKFQLQSERSIKAGKLNILTNAVNKKTEALRERVEDLEETLRQMQLQNLEQLQQLVNQNTDVICILPRHFKGLLNT</sequence>
<name>A0ABM0JIP7_APLCA</name>
<dbReference type="PANTHER" id="PTHR35076">
    <property type="entry name" value="TUBULIN EPSILON AND DELTA COMPLEX PROTEIN 1"/>
    <property type="match status" value="1"/>
</dbReference>
<dbReference type="InterPro" id="IPR043535">
    <property type="entry name" value="TEDC1"/>
</dbReference>
<feature type="domain" description="Tubulin epsilon and delta complex protein 1" evidence="2">
    <location>
        <begin position="88"/>
        <end position="232"/>
    </location>
</feature>
<dbReference type="GeneID" id="101856957"/>
<feature type="coiled-coil region" evidence="1">
    <location>
        <begin position="378"/>
        <end position="412"/>
    </location>
</feature>
<protein>
    <submittedName>
        <fullName evidence="4">Tubulin epsilon and delta complex protein 1 isoform X2</fullName>
    </submittedName>
</protein>
<keyword evidence="1" id="KW-0175">Coiled coil</keyword>
<dbReference type="InterPro" id="IPR027996">
    <property type="entry name" value="TEDC1_dom"/>
</dbReference>
<dbReference type="RefSeq" id="XP_005094548.1">
    <property type="nucleotide sequence ID" value="XM_005094491.3"/>
</dbReference>
<accession>A0ABM0JIP7</accession>